<feature type="domain" description="UspA" evidence="2">
    <location>
        <begin position="228"/>
        <end position="277"/>
    </location>
</feature>
<dbReference type="InterPro" id="IPR006016">
    <property type="entry name" value="UspA"/>
</dbReference>
<evidence type="ECO:0000313" key="3">
    <source>
        <dbReference type="EMBL" id="MBB6136483.1"/>
    </source>
</evidence>
<comment type="caution">
    <text evidence="3">The sequence shown here is derived from an EMBL/GenBank/DDBJ whole genome shotgun (WGS) entry which is preliminary data.</text>
</comment>
<dbReference type="AlphaFoldDB" id="A0A7X0CGR1"/>
<sequence>MSYQSILVHACQPELAQARYRLAAAIALAEGTRLTGIALSGAIEFIVRCSAAAGIAPIGPDDYNFLTDNAKRTLTDFEHAVRAAGVIPLQSKLSDESAIRALPLEARYCDLLLIGQVTHPDAILADDYSLARTILIHAPCPVMVVPSTTAVTKVPVRPLIAWDGSMEASRAVRAALPLLRRAGSVTAVCFHPQKYSGSQVQAGTQLATYLTSHGIDVEILTPAPAPTGTIGEALLGLAATGAHDLIVMGNFGHSRFRELVLGGVTETVLAGTVVPVLTSH</sequence>
<name>A0A7X0CGR1_9BURK</name>
<dbReference type="EMBL" id="JACHBX010000006">
    <property type="protein sequence ID" value="MBB6136483.1"/>
    <property type="molecule type" value="Genomic_DNA"/>
</dbReference>
<dbReference type="Gene3D" id="3.40.50.12370">
    <property type="match status" value="1"/>
</dbReference>
<keyword evidence="4" id="KW-1185">Reference proteome</keyword>
<dbReference type="RefSeq" id="WP_183558267.1">
    <property type="nucleotide sequence ID" value="NZ_JACHBX010000006.1"/>
</dbReference>
<organism evidence="3 4">
    <name type="scientific">Massilia aurea</name>
    <dbReference type="NCBI Taxonomy" id="373040"/>
    <lineage>
        <taxon>Bacteria</taxon>
        <taxon>Pseudomonadati</taxon>
        <taxon>Pseudomonadota</taxon>
        <taxon>Betaproteobacteria</taxon>
        <taxon>Burkholderiales</taxon>
        <taxon>Oxalobacteraceae</taxon>
        <taxon>Telluria group</taxon>
        <taxon>Massilia</taxon>
    </lineage>
</organism>
<dbReference type="Pfam" id="PF00582">
    <property type="entry name" value="Usp"/>
    <property type="match status" value="1"/>
</dbReference>
<dbReference type="Proteomes" id="UP000540787">
    <property type="component" value="Unassembled WGS sequence"/>
</dbReference>
<dbReference type="SUPFAM" id="SSF52402">
    <property type="entry name" value="Adenine nucleotide alpha hydrolases-like"/>
    <property type="match status" value="2"/>
</dbReference>
<dbReference type="InterPro" id="IPR006015">
    <property type="entry name" value="Universal_stress_UspA"/>
</dbReference>
<protein>
    <submittedName>
        <fullName evidence="3">Nucleotide-binding universal stress UspA family protein</fullName>
    </submittedName>
</protein>
<gene>
    <name evidence="3" type="ORF">HD842_004661</name>
</gene>
<reference evidence="3 4" key="1">
    <citation type="submission" date="2020-08" db="EMBL/GenBank/DDBJ databases">
        <title>The Agave Microbiome: Exploring the role of microbial communities in plant adaptations to desert environments.</title>
        <authorList>
            <person name="Partida-Martinez L.P."/>
        </authorList>
    </citation>
    <scope>NUCLEOTIDE SEQUENCE [LARGE SCALE GENOMIC DNA]</scope>
    <source>
        <strain evidence="3 4">AT3.2</strain>
    </source>
</reference>
<dbReference type="PRINTS" id="PR01438">
    <property type="entry name" value="UNVRSLSTRESS"/>
</dbReference>
<evidence type="ECO:0000313" key="4">
    <source>
        <dbReference type="Proteomes" id="UP000540787"/>
    </source>
</evidence>
<proteinExistence type="inferred from homology"/>
<accession>A0A7X0CGR1</accession>
<dbReference type="CDD" id="cd00293">
    <property type="entry name" value="USP-like"/>
    <property type="match status" value="1"/>
</dbReference>
<comment type="similarity">
    <text evidence="1">Belongs to the universal stress protein A family.</text>
</comment>
<evidence type="ECO:0000256" key="1">
    <source>
        <dbReference type="ARBA" id="ARBA00008791"/>
    </source>
</evidence>
<evidence type="ECO:0000259" key="2">
    <source>
        <dbReference type="Pfam" id="PF00582"/>
    </source>
</evidence>